<dbReference type="GO" id="GO:0033588">
    <property type="term" value="C:elongator holoenzyme complex"/>
    <property type="evidence" value="ECO:0007669"/>
    <property type="project" value="InterPro"/>
</dbReference>
<dbReference type="UniPathway" id="UPA00988"/>
<accession>A0A1K0GJM8</accession>
<dbReference type="OrthoDB" id="9995306at2759"/>
<reference evidence="5" key="1">
    <citation type="submission" date="2016-04" db="EMBL/GenBank/DDBJ databases">
        <authorList>
            <person name="Guldener U."/>
            <person name="Guldener U."/>
        </authorList>
    </citation>
    <scope>NUCLEOTIDE SEQUENCE [LARGE SCALE GENOMIC DNA]</scope>
    <source>
        <strain evidence="5">UB2112</strain>
    </source>
</reference>
<gene>
    <name evidence="4" type="ORF">UBRO_00266</name>
</gene>
<dbReference type="InterPro" id="IPR018627">
    <property type="entry name" value="ELP6"/>
</dbReference>
<evidence type="ECO:0000313" key="5">
    <source>
        <dbReference type="Proteomes" id="UP000179920"/>
    </source>
</evidence>
<organism evidence="4 5">
    <name type="scientific">Ustilago bromivora</name>
    <dbReference type="NCBI Taxonomy" id="307758"/>
    <lineage>
        <taxon>Eukaryota</taxon>
        <taxon>Fungi</taxon>
        <taxon>Dikarya</taxon>
        <taxon>Basidiomycota</taxon>
        <taxon>Ustilaginomycotina</taxon>
        <taxon>Ustilaginomycetes</taxon>
        <taxon>Ustilaginales</taxon>
        <taxon>Ustilaginaceae</taxon>
        <taxon>Ustilago</taxon>
    </lineage>
</organism>
<evidence type="ECO:0000256" key="2">
    <source>
        <dbReference type="ARBA" id="ARBA00008837"/>
    </source>
</evidence>
<dbReference type="Proteomes" id="UP000179920">
    <property type="component" value="Chromosome II"/>
</dbReference>
<evidence type="ECO:0000256" key="1">
    <source>
        <dbReference type="ARBA" id="ARBA00005043"/>
    </source>
</evidence>
<name>A0A1K0GJM8_9BASI</name>
<comment type="similarity">
    <text evidence="2">Belongs to the ELP6 family.</text>
</comment>
<sequence length="373" mass="39938">MPNLDSILSFPSNDAGPSSGGERTPIAPRSSHVLVSDTTDAPALFVLIHFLRASHAVNKLHRSTAASDRKGKGRARTKVIWLGCNSDGIVHLSNVARKSGVHLDEEMRNGAFCYVDANEVAIGAADHGVEQRTAAMSIHQQEEGRSRAEQALQELYGRVSRELAEADTKDGVGEAKTHDWASKSVIMIDDLTALAWVLDPIDSFGQPVDVSKQLINWVIALASLAARKNASLVTLMHADATSCSKAGASDPTDESLLAFFLQKADVWIEVKELASGRARDCDGEITVHPLVRPSLARTLPASNRSFAPQQQDQARGVPPLQAFAVETPCPSRAKAVLYRIAPDGQSAALGRGNVGSNTGRVQIWARGTGRGFL</sequence>
<dbReference type="GO" id="GO:0002098">
    <property type="term" value="P:tRNA wobble uridine modification"/>
    <property type="evidence" value="ECO:0007669"/>
    <property type="project" value="InterPro"/>
</dbReference>
<feature type="region of interest" description="Disordered" evidence="3">
    <location>
        <begin position="1"/>
        <end position="27"/>
    </location>
</feature>
<dbReference type="Pfam" id="PF09807">
    <property type="entry name" value="ELP6"/>
    <property type="match status" value="1"/>
</dbReference>
<comment type="pathway">
    <text evidence="1">tRNA modification; 5-methoxycarbonylmethyl-2-thiouridine-tRNA biosynthesis.</text>
</comment>
<proteinExistence type="inferred from homology"/>
<dbReference type="EMBL" id="LT558118">
    <property type="protein sequence ID" value="SAM71834.1"/>
    <property type="molecule type" value="Genomic_DNA"/>
</dbReference>
<dbReference type="InterPro" id="IPR027417">
    <property type="entry name" value="P-loop_NTPase"/>
</dbReference>
<evidence type="ECO:0000313" key="4">
    <source>
        <dbReference type="EMBL" id="SAM71834.1"/>
    </source>
</evidence>
<dbReference type="Gene3D" id="3.40.50.300">
    <property type="entry name" value="P-loop containing nucleotide triphosphate hydrolases"/>
    <property type="match status" value="1"/>
</dbReference>
<evidence type="ECO:0000256" key="3">
    <source>
        <dbReference type="SAM" id="MobiDB-lite"/>
    </source>
</evidence>
<dbReference type="PANTHER" id="PTHR16184:SF6">
    <property type="entry name" value="ELONGATOR COMPLEX PROTEIN 6"/>
    <property type="match status" value="1"/>
</dbReference>
<dbReference type="PANTHER" id="PTHR16184">
    <property type="entry name" value="ELONGATOR COMPLEX PROTEIN 6"/>
    <property type="match status" value="1"/>
</dbReference>
<dbReference type="AlphaFoldDB" id="A0A1K0GJM8"/>
<protein>
    <recommendedName>
        <fullName evidence="6">Elongator complex protein 5</fullName>
    </recommendedName>
</protein>
<evidence type="ECO:0008006" key="6">
    <source>
        <dbReference type="Google" id="ProtNLM"/>
    </source>
</evidence>